<dbReference type="InterPro" id="IPR005224">
    <property type="entry name" value="SfsA"/>
</dbReference>
<dbReference type="RefSeq" id="WP_092364076.1">
    <property type="nucleotide sequence ID" value="NZ_CAJJSN010000010.1"/>
</dbReference>
<evidence type="ECO:0000256" key="1">
    <source>
        <dbReference type="HAMAP-Rule" id="MF_00095"/>
    </source>
</evidence>
<dbReference type="CDD" id="cd22359">
    <property type="entry name" value="SfsA-like_bacterial"/>
    <property type="match status" value="1"/>
</dbReference>
<sequence>MEYVGIVEGIFESRPNRFIAHVKVNGETVVSHVKNTGRCRELLLPGARVFLEYHPEAAEGKRKTAYDLIGVYKGDTLINMDSQAPNRVAFEWVQSEQGAAFLLPEGRGRIRNLRREVVHGDSRFDLAFELESGDRTVTPAFMEVKGVTLEENGVAMFPDAPTERGIKHLNGLARAVGEGYAAYALFVIQMKGVREFRPNDVTHPAFGEALKNARDAGVTVLAFDCRVTEHTLDMGDEVKVRL</sequence>
<dbReference type="EMBL" id="FOIM01000011">
    <property type="protein sequence ID" value="SET67773.1"/>
    <property type="molecule type" value="Genomic_DNA"/>
</dbReference>
<protein>
    <recommendedName>
        <fullName evidence="1">Sugar fermentation stimulation protein homolog</fullName>
    </recommendedName>
</protein>
<dbReference type="STRING" id="460384.SAMN05216313_11140"/>
<feature type="domain" description="Sugar fermentation stimulation protein C-terminal" evidence="2">
    <location>
        <begin position="83"/>
        <end position="230"/>
    </location>
</feature>
<dbReference type="Pfam" id="PF17746">
    <property type="entry name" value="SfsA_N"/>
    <property type="match status" value="1"/>
</dbReference>
<dbReference type="NCBIfam" id="TIGR00230">
    <property type="entry name" value="sfsA"/>
    <property type="match status" value="1"/>
</dbReference>
<dbReference type="GO" id="GO:0003677">
    <property type="term" value="F:DNA binding"/>
    <property type="evidence" value="ECO:0007669"/>
    <property type="project" value="InterPro"/>
</dbReference>
<evidence type="ECO:0000313" key="5">
    <source>
        <dbReference type="Proteomes" id="UP000198508"/>
    </source>
</evidence>
<evidence type="ECO:0000313" key="4">
    <source>
        <dbReference type="EMBL" id="SET67773.1"/>
    </source>
</evidence>
<proteinExistence type="inferred from homology"/>
<evidence type="ECO:0000259" key="2">
    <source>
        <dbReference type="Pfam" id="PF03749"/>
    </source>
</evidence>
<dbReference type="Proteomes" id="UP000198508">
    <property type="component" value="Unassembled WGS sequence"/>
</dbReference>
<comment type="similarity">
    <text evidence="1">Belongs to the SfsA family.</text>
</comment>
<organism evidence="4 5">
    <name type="scientific">Enterocloster lavalensis</name>
    <dbReference type="NCBI Taxonomy" id="460384"/>
    <lineage>
        <taxon>Bacteria</taxon>
        <taxon>Bacillati</taxon>
        <taxon>Bacillota</taxon>
        <taxon>Clostridia</taxon>
        <taxon>Lachnospirales</taxon>
        <taxon>Lachnospiraceae</taxon>
        <taxon>Enterocloster</taxon>
    </lineage>
</organism>
<reference evidence="5" key="1">
    <citation type="submission" date="2016-10" db="EMBL/GenBank/DDBJ databases">
        <authorList>
            <person name="Varghese N."/>
            <person name="Submissions S."/>
        </authorList>
    </citation>
    <scope>NUCLEOTIDE SEQUENCE [LARGE SCALE GENOMIC DNA]</scope>
    <source>
        <strain evidence="5">NLAE-zl-G277</strain>
    </source>
</reference>
<dbReference type="AlphaFoldDB" id="A0A1I0GC38"/>
<evidence type="ECO:0000259" key="3">
    <source>
        <dbReference type="Pfam" id="PF17746"/>
    </source>
</evidence>
<feature type="domain" description="SfsA N-terminal OB" evidence="3">
    <location>
        <begin position="14"/>
        <end position="79"/>
    </location>
</feature>
<dbReference type="PANTHER" id="PTHR30545:SF2">
    <property type="entry name" value="SUGAR FERMENTATION STIMULATION PROTEIN A"/>
    <property type="match status" value="1"/>
</dbReference>
<dbReference type="Gene3D" id="3.40.1350.60">
    <property type="match status" value="1"/>
</dbReference>
<dbReference type="InterPro" id="IPR041465">
    <property type="entry name" value="SfsA_N"/>
</dbReference>
<dbReference type="Pfam" id="PF03749">
    <property type="entry name" value="SfsA"/>
    <property type="match status" value="1"/>
</dbReference>
<dbReference type="InterPro" id="IPR040452">
    <property type="entry name" value="SfsA_C"/>
</dbReference>
<dbReference type="PANTHER" id="PTHR30545">
    <property type="entry name" value="SUGAR FERMENTATION STIMULATION PROTEIN A"/>
    <property type="match status" value="1"/>
</dbReference>
<dbReference type="Gene3D" id="2.40.50.580">
    <property type="match status" value="1"/>
</dbReference>
<dbReference type="HAMAP" id="MF_00095">
    <property type="entry name" value="SfsA"/>
    <property type="match status" value="1"/>
</dbReference>
<name>A0A1I0GC38_9FIRM</name>
<accession>A0A1I0GC38</accession>
<keyword evidence="5" id="KW-1185">Reference proteome</keyword>
<gene>
    <name evidence="1" type="primary">sfsA</name>
    <name evidence="4" type="ORF">SAMN05216313_11140</name>
</gene>